<reference evidence="2" key="1">
    <citation type="submission" date="2023-06" db="EMBL/GenBank/DDBJ databases">
        <title>Genomic analysis of the entomopathogenic nematode Steinernema hermaphroditum.</title>
        <authorList>
            <person name="Schwarz E.M."/>
            <person name="Heppert J.K."/>
            <person name="Baniya A."/>
            <person name="Schwartz H.T."/>
            <person name="Tan C.-H."/>
            <person name="Antoshechkin I."/>
            <person name="Sternberg P.W."/>
            <person name="Goodrich-Blair H."/>
            <person name="Dillman A.R."/>
        </authorList>
    </citation>
    <scope>NUCLEOTIDE SEQUENCE</scope>
    <source>
        <strain evidence="2">PS9179</strain>
        <tissue evidence="2">Whole animal</tissue>
    </source>
</reference>
<proteinExistence type="predicted"/>
<gene>
    <name evidence="2" type="ORF">QR680_006414</name>
</gene>
<keyword evidence="3" id="KW-1185">Reference proteome</keyword>
<name>A0AA39HXR0_9BILA</name>
<sequence>MVAERAALRDEEHEAQIRKTSKTLSSDRASTKSSASVTQSVKEVFETVLEKASARQENRFQNELKMPPTEVAIASKTTESPTTNRETERESESGAVVSADRNESVASWGDDSDDDCLTEDGEQYDNEPPEPKPFIVRRD</sequence>
<dbReference type="Proteomes" id="UP001175271">
    <property type="component" value="Unassembled WGS sequence"/>
</dbReference>
<feature type="compositionally biased region" description="Low complexity" evidence="1">
    <location>
        <begin position="26"/>
        <end position="36"/>
    </location>
</feature>
<protein>
    <submittedName>
        <fullName evidence="2">Uncharacterized protein</fullName>
    </submittedName>
</protein>
<organism evidence="2 3">
    <name type="scientific">Steinernema hermaphroditum</name>
    <dbReference type="NCBI Taxonomy" id="289476"/>
    <lineage>
        <taxon>Eukaryota</taxon>
        <taxon>Metazoa</taxon>
        <taxon>Ecdysozoa</taxon>
        <taxon>Nematoda</taxon>
        <taxon>Chromadorea</taxon>
        <taxon>Rhabditida</taxon>
        <taxon>Tylenchina</taxon>
        <taxon>Panagrolaimomorpha</taxon>
        <taxon>Strongyloidoidea</taxon>
        <taxon>Steinernematidae</taxon>
        <taxon>Steinernema</taxon>
    </lineage>
</organism>
<evidence type="ECO:0000256" key="1">
    <source>
        <dbReference type="SAM" id="MobiDB-lite"/>
    </source>
</evidence>
<accession>A0AA39HXR0</accession>
<feature type="compositionally biased region" description="Acidic residues" evidence="1">
    <location>
        <begin position="110"/>
        <end position="128"/>
    </location>
</feature>
<feature type="compositionally biased region" description="Basic and acidic residues" evidence="1">
    <location>
        <begin position="1"/>
        <end position="17"/>
    </location>
</feature>
<feature type="region of interest" description="Disordered" evidence="1">
    <location>
        <begin position="1"/>
        <end position="40"/>
    </location>
</feature>
<comment type="caution">
    <text evidence="2">The sequence shown here is derived from an EMBL/GenBank/DDBJ whole genome shotgun (WGS) entry which is preliminary data.</text>
</comment>
<dbReference type="EMBL" id="JAUCMV010000003">
    <property type="protein sequence ID" value="KAK0412797.1"/>
    <property type="molecule type" value="Genomic_DNA"/>
</dbReference>
<feature type="region of interest" description="Disordered" evidence="1">
    <location>
        <begin position="58"/>
        <end position="139"/>
    </location>
</feature>
<evidence type="ECO:0000313" key="2">
    <source>
        <dbReference type="EMBL" id="KAK0412797.1"/>
    </source>
</evidence>
<evidence type="ECO:0000313" key="3">
    <source>
        <dbReference type="Proteomes" id="UP001175271"/>
    </source>
</evidence>
<dbReference type="AlphaFoldDB" id="A0AA39HXR0"/>